<keyword evidence="3" id="KW-1185">Reference proteome</keyword>
<proteinExistence type="predicted"/>
<feature type="transmembrane region" description="Helical" evidence="1">
    <location>
        <begin position="12"/>
        <end position="37"/>
    </location>
</feature>
<organism evidence="2 3">
    <name type="scientific">Uabimicrobium amorphum</name>
    <dbReference type="NCBI Taxonomy" id="2596890"/>
    <lineage>
        <taxon>Bacteria</taxon>
        <taxon>Pseudomonadati</taxon>
        <taxon>Planctomycetota</taxon>
        <taxon>Candidatus Uabimicrobiia</taxon>
        <taxon>Candidatus Uabimicrobiales</taxon>
        <taxon>Candidatus Uabimicrobiaceae</taxon>
        <taxon>Candidatus Uabimicrobium</taxon>
    </lineage>
</organism>
<gene>
    <name evidence="2" type="ORF">UABAM_05538</name>
</gene>
<reference evidence="2 3" key="1">
    <citation type="submission" date="2019-08" db="EMBL/GenBank/DDBJ databases">
        <title>Complete genome sequence of Candidatus Uab amorphum.</title>
        <authorList>
            <person name="Shiratori T."/>
            <person name="Suzuki S."/>
            <person name="Kakizawa Y."/>
            <person name="Ishida K."/>
        </authorList>
    </citation>
    <scope>NUCLEOTIDE SEQUENCE [LARGE SCALE GENOMIC DNA]</scope>
    <source>
        <strain evidence="2 3">SRT547</strain>
    </source>
</reference>
<name>A0A5S9IV36_UABAM</name>
<dbReference type="Proteomes" id="UP000326354">
    <property type="component" value="Chromosome"/>
</dbReference>
<keyword evidence="1" id="KW-0812">Transmembrane</keyword>
<dbReference type="AlphaFoldDB" id="A0A5S9IV36"/>
<sequence length="200" mass="22462">MKSSRVLKVFIKLWIMVTAIFVVLDLVTSIIGIYTLISNKTPLIFRIIISFVLALSAIIANGIGKIFSVVTKEGYSVRVYSEKNGFQDVIVTSKLVYVLVGQLPLFLSAFDWLTSFLGTCILFSKHSVTNIDEVYSIFLWFMLQFNENVVVAIIITIITIFSSCSPYLLLRLSEIDEYIDYTSAARRNDGPSEDSESEGL</sequence>
<dbReference type="RefSeq" id="WP_151971163.1">
    <property type="nucleotide sequence ID" value="NZ_AP019860.1"/>
</dbReference>
<feature type="transmembrane region" description="Helical" evidence="1">
    <location>
        <begin position="149"/>
        <end position="170"/>
    </location>
</feature>
<feature type="transmembrane region" description="Helical" evidence="1">
    <location>
        <begin position="85"/>
        <end position="107"/>
    </location>
</feature>
<dbReference type="KEGG" id="uam:UABAM_05538"/>
<protein>
    <submittedName>
        <fullName evidence="2">Uncharacterized protein</fullName>
    </submittedName>
</protein>
<accession>A0A5S9IV36</accession>
<dbReference type="EMBL" id="AP019860">
    <property type="protein sequence ID" value="BBM87135.1"/>
    <property type="molecule type" value="Genomic_DNA"/>
</dbReference>
<keyword evidence="1" id="KW-1133">Transmembrane helix</keyword>
<feature type="transmembrane region" description="Helical" evidence="1">
    <location>
        <begin position="43"/>
        <end position="64"/>
    </location>
</feature>
<keyword evidence="1" id="KW-0472">Membrane</keyword>
<evidence type="ECO:0000313" key="3">
    <source>
        <dbReference type="Proteomes" id="UP000326354"/>
    </source>
</evidence>
<evidence type="ECO:0000313" key="2">
    <source>
        <dbReference type="EMBL" id="BBM87135.1"/>
    </source>
</evidence>
<evidence type="ECO:0000256" key="1">
    <source>
        <dbReference type="SAM" id="Phobius"/>
    </source>
</evidence>